<evidence type="ECO:0000313" key="5">
    <source>
        <dbReference type="Proteomes" id="UP000655225"/>
    </source>
</evidence>
<gene>
    <name evidence="4" type="ORF">HHK36_018319</name>
</gene>
<feature type="domain" description="DUF4378" evidence="3">
    <location>
        <begin position="858"/>
        <end position="1009"/>
    </location>
</feature>
<dbReference type="OMA" id="CGRISAM"/>
<protein>
    <recommendedName>
        <fullName evidence="6">DUF4378 domain-containing protein</fullName>
    </recommendedName>
</protein>
<dbReference type="Proteomes" id="UP000655225">
    <property type="component" value="Unassembled WGS sequence"/>
</dbReference>
<accession>A0A835DDF0</accession>
<evidence type="ECO:0008006" key="6">
    <source>
        <dbReference type="Google" id="ProtNLM"/>
    </source>
</evidence>
<dbReference type="OrthoDB" id="1925259at2759"/>
<dbReference type="PANTHER" id="PTHR46836">
    <property type="entry name" value="AFADIN"/>
    <property type="match status" value="1"/>
</dbReference>
<feature type="domain" description="DUF3741" evidence="2">
    <location>
        <begin position="206"/>
        <end position="250"/>
    </location>
</feature>
<evidence type="ECO:0000256" key="1">
    <source>
        <dbReference type="SAM" id="MobiDB-lite"/>
    </source>
</evidence>
<organism evidence="4 5">
    <name type="scientific">Tetracentron sinense</name>
    <name type="common">Spur-leaf</name>
    <dbReference type="NCBI Taxonomy" id="13715"/>
    <lineage>
        <taxon>Eukaryota</taxon>
        <taxon>Viridiplantae</taxon>
        <taxon>Streptophyta</taxon>
        <taxon>Embryophyta</taxon>
        <taxon>Tracheophyta</taxon>
        <taxon>Spermatophyta</taxon>
        <taxon>Magnoliopsida</taxon>
        <taxon>Trochodendrales</taxon>
        <taxon>Trochodendraceae</taxon>
        <taxon>Tetracentron</taxon>
    </lineage>
</organism>
<dbReference type="PANTHER" id="PTHR46836:SF8">
    <property type="entry name" value="AFADIN"/>
    <property type="match status" value="1"/>
</dbReference>
<feature type="region of interest" description="Disordered" evidence="1">
    <location>
        <begin position="584"/>
        <end position="652"/>
    </location>
</feature>
<reference evidence="4 5" key="1">
    <citation type="submission" date="2020-04" db="EMBL/GenBank/DDBJ databases">
        <title>Plant Genome Project.</title>
        <authorList>
            <person name="Zhang R.-G."/>
        </authorList>
    </citation>
    <scope>NUCLEOTIDE SEQUENCE [LARGE SCALE GENOMIC DNA]</scope>
    <source>
        <strain evidence="4">YNK0</strain>
        <tissue evidence="4">Leaf</tissue>
    </source>
</reference>
<dbReference type="EMBL" id="JABCRI010000012">
    <property type="protein sequence ID" value="KAF8396692.1"/>
    <property type="molecule type" value="Genomic_DNA"/>
</dbReference>
<keyword evidence="5" id="KW-1185">Reference proteome</keyword>
<name>A0A835DDF0_TETSI</name>
<sequence length="1016" mass="113571">MERFELKRSHGRVRHYRGYEAKIANLAYQKSGTNLVLTGRALGEGNSQVRNRREAPKLSSDSISCSSGTTDEDSFASDLRRRQAGEATIKRLLAEELSKQMESTRRPPSVIAKLMGFEGLPPQQPVHKHQKRFSENYLQRTASIGLQGNSSCYKGSSFGKSVKKQQEFKDVFEVLETSKAERHNNPSVQKGTANSKLTEAEVAFIRQKFMDAKRLSTDEKLQHSKEFHDALEVLESNKDLLLKFLQEPDSLFTKHLHDIKGVPPHPQFGIISVLKSSNAPNYENSDICWKSERKTDGTDVTNSLQKHDNGLVKHSHSKHVHNSHKSSKSHLEGIDETCLLPTRIVVLKPNLGNAQNAERFVSSPSSSEGFRSGYRKHKEILSSKNKELFAEIWERKTSSNDVELLRHRSRDSRQIANEITRKMRHNASGGFVKVSRSRIRGYAGDESSCYTSGNDSASESDVVRQTSRNYFDWRNQYTPSSSYSNESSVSREAKKRISERLRMTHRFQEAGLCGSGSTLGEMLAIPDREMRPTNSVSMIGEDGVSDRSARNDGARCSSPLGISSRDGWKGGCARNLQKSKSLPASATVFGSPRTSIRHGALSNDKCLMPKEAINQGMSKSRKRTSNQKGSSFPRNPRSGIKESQSSLREDKDNNHIVKEIEIDLNELGNNILEKDLSEEKAMVAESSAGIVADTSLVADRVENAVPEDAAMSSESPEELLLEPTVCILLTKDGDSSSHDPNDSLPQETSIGHPVEVSIPLHCAVPEPESPASCKEADHRSPVSVLEPPFVEEISSGSECFDRVSADLQGLRIKLQLLKLESSEAYSEGLGMIVSSDEDTEEGSMGLLPVENGAEENREFSYLFDVLVDSGFLGAELELVLATWYSPECPVGLLVFETLEKKYGEQTSWTRSERRLLFDRINSALIEILRPYMDPHPWVKPVWKKVGPRWCKESLEEELWNLLVSQEKEVSEDSSEKAMGREMRWMELGDDVDVIGREIERWLIGDVISEVVSMFEV</sequence>
<evidence type="ECO:0000259" key="2">
    <source>
        <dbReference type="Pfam" id="PF12552"/>
    </source>
</evidence>
<dbReference type="Pfam" id="PF14309">
    <property type="entry name" value="DUF4378"/>
    <property type="match status" value="1"/>
</dbReference>
<dbReference type="AlphaFoldDB" id="A0A835DDF0"/>
<dbReference type="Pfam" id="PF12552">
    <property type="entry name" value="DUF3741"/>
    <property type="match status" value="1"/>
</dbReference>
<evidence type="ECO:0000259" key="3">
    <source>
        <dbReference type="Pfam" id="PF14309"/>
    </source>
</evidence>
<comment type="caution">
    <text evidence="4">The sequence shown here is derived from an EMBL/GenBank/DDBJ whole genome shotgun (WGS) entry which is preliminary data.</text>
</comment>
<evidence type="ECO:0000313" key="4">
    <source>
        <dbReference type="EMBL" id="KAF8396692.1"/>
    </source>
</evidence>
<dbReference type="InterPro" id="IPR022212">
    <property type="entry name" value="DUF3741"/>
</dbReference>
<dbReference type="InterPro" id="IPR025486">
    <property type="entry name" value="DUF4378"/>
</dbReference>
<feature type="region of interest" description="Disordered" evidence="1">
    <location>
        <begin position="47"/>
        <end position="76"/>
    </location>
</feature>
<proteinExistence type="predicted"/>